<evidence type="ECO:0000313" key="2">
    <source>
        <dbReference type="EMBL" id="PJE70178.1"/>
    </source>
</evidence>
<dbReference type="AlphaFoldDB" id="A0A2M8L7K6"/>
<dbReference type="NCBIfam" id="TIGR00278">
    <property type="entry name" value="membrane protein insertion efficiency factor YidD"/>
    <property type="match status" value="1"/>
</dbReference>
<dbReference type="PANTHER" id="PTHR33383:SF1">
    <property type="entry name" value="MEMBRANE PROTEIN INSERTION EFFICIENCY FACTOR-RELATED"/>
    <property type="match status" value="1"/>
</dbReference>
<comment type="caution">
    <text evidence="2">The sequence shown here is derived from an EMBL/GenBank/DDBJ whole genome shotgun (WGS) entry which is preliminary data.</text>
</comment>
<comment type="function">
    <text evidence="1">Could be involved in insertion of integral membrane proteins into the membrane.</text>
</comment>
<evidence type="ECO:0000313" key="3">
    <source>
        <dbReference type="Proteomes" id="UP000231579"/>
    </source>
</evidence>
<dbReference type="GO" id="GO:0005886">
    <property type="term" value="C:plasma membrane"/>
    <property type="evidence" value="ECO:0007669"/>
    <property type="project" value="UniProtKB-SubCell"/>
</dbReference>
<organism evidence="2 3">
    <name type="scientific">Candidatus Shapirobacteria bacterium CG10_big_fil_rev_8_21_14_0_10_48_15</name>
    <dbReference type="NCBI Taxonomy" id="1974484"/>
    <lineage>
        <taxon>Bacteria</taxon>
        <taxon>Candidatus Shapironibacteriota</taxon>
    </lineage>
</organism>
<protein>
    <recommendedName>
        <fullName evidence="1">Putative membrane protein insertion efficiency factor</fullName>
    </recommendedName>
</protein>
<reference evidence="3" key="1">
    <citation type="submission" date="2017-09" db="EMBL/GenBank/DDBJ databases">
        <title>Depth-based differentiation of microbial function through sediment-hosted aquifers and enrichment of novel symbionts in the deep terrestrial subsurface.</title>
        <authorList>
            <person name="Probst A.J."/>
            <person name="Ladd B."/>
            <person name="Jarett J.K."/>
            <person name="Geller-Mcgrath D.E."/>
            <person name="Sieber C.M.K."/>
            <person name="Emerson J.B."/>
            <person name="Anantharaman K."/>
            <person name="Thomas B.C."/>
            <person name="Malmstrom R."/>
            <person name="Stieglmeier M."/>
            <person name="Klingl A."/>
            <person name="Woyke T."/>
            <person name="Ryan C.M."/>
            <person name="Banfield J.F."/>
        </authorList>
    </citation>
    <scope>NUCLEOTIDE SEQUENCE [LARGE SCALE GENOMIC DNA]</scope>
</reference>
<dbReference type="InterPro" id="IPR002696">
    <property type="entry name" value="Membr_insert_effic_factor_YidD"/>
</dbReference>
<comment type="similarity">
    <text evidence="1">Belongs to the UPF0161 family.</text>
</comment>
<dbReference type="SMART" id="SM01234">
    <property type="entry name" value="Haemolytic"/>
    <property type="match status" value="1"/>
</dbReference>
<dbReference type="PANTHER" id="PTHR33383">
    <property type="entry name" value="MEMBRANE PROTEIN INSERTION EFFICIENCY FACTOR-RELATED"/>
    <property type="match status" value="1"/>
</dbReference>
<dbReference type="HAMAP" id="MF_00386">
    <property type="entry name" value="UPF0161_YidD"/>
    <property type="match status" value="1"/>
</dbReference>
<dbReference type="EMBL" id="PFEM01000016">
    <property type="protein sequence ID" value="PJE70178.1"/>
    <property type="molecule type" value="Genomic_DNA"/>
</dbReference>
<name>A0A2M8L7K6_9BACT</name>
<dbReference type="Pfam" id="PF01809">
    <property type="entry name" value="YidD"/>
    <property type="match status" value="1"/>
</dbReference>
<keyword evidence="1" id="KW-0472">Membrane</keyword>
<sequence length="66" mass="7874">MTKILLKIIRFYQRYFSSGRACRFLPSCSEYTYQAIRRYGIIRGAWMGAKRISRCHAWHEGGWDPL</sequence>
<dbReference type="Proteomes" id="UP000231579">
    <property type="component" value="Unassembled WGS sequence"/>
</dbReference>
<proteinExistence type="inferred from homology"/>
<evidence type="ECO:0000256" key="1">
    <source>
        <dbReference type="HAMAP-Rule" id="MF_00386"/>
    </source>
</evidence>
<keyword evidence="1" id="KW-1003">Cell membrane</keyword>
<comment type="subcellular location">
    <subcellularLocation>
        <location evidence="1">Cell membrane</location>
        <topology evidence="1">Peripheral membrane protein</topology>
        <orientation evidence="1">Cytoplasmic side</orientation>
    </subcellularLocation>
</comment>
<accession>A0A2M8L7K6</accession>
<gene>
    <name evidence="2" type="ORF">COU97_01115</name>
</gene>